<evidence type="ECO:0000313" key="9">
    <source>
        <dbReference type="Proteomes" id="UP000572680"/>
    </source>
</evidence>
<evidence type="ECO:0000313" key="8">
    <source>
        <dbReference type="EMBL" id="MBA8956601.1"/>
    </source>
</evidence>
<dbReference type="InterPro" id="IPR011010">
    <property type="entry name" value="DNA_brk_join_enz"/>
</dbReference>
<feature type="domain" description="Core-binding (CB)" evidence="7">
    <location>
        <begin position="56"/>
        <end position="145"/>
    </location>
</feature>
<dbReference type="RefSeq" id="WP_182848493.1">
    <property type="nucleotide sequence ID" value="NZ_BAAALP010000060.1"/>
</dbReference>
<evidence type="ECO:0000256" key="4">
    <source>
        <dbReference type="ARBA" id="ARBA00023172"/>
    </source>
</evidence>
<protein>
    <submittedName>
        <fullName evidence="8">Integrase</fullName>
    </submittedName>
</protein>
<name>A0A7W3LYG8_ACTNM</name>
<dbReference type="Gene3D" id="1.10.150.130">
    <property type="match status" value="1"/>
</dbReference>
<sequence length="488" mass="55719">MGFTRKRRSRNGKIRYQALYEDACGVRQTAGTYATLKEADKAWQRAESRTAEGKRGDPRRAKQRFRVYVEATWLPNHRIEESTRQDYVYAINAHIMPFFGEMRLKDISSETVRNWITHLKERGVPAHRIRYCKTSILNAIFTTAVNDGILEYHPSRGVETDPVPEKPRKTITPEQFNLIYQALPDADAQLLIETDIESGLRWGELTELRVKDLDIPTRILTVSRAVVQLVRKHHPEGKRFLIKEYPKGKRWRRIKLSAQIVAKLKAHIEAEGLQPGDLLFARHRPTPPPALQIVTPENLTFEAANGRTYTHGTITAYNLGKCKCDRCRGAYATYRAKRRAKGKDNPRKPRTIDDDPHISASWFRKHCWYPARDAADLDWSPRIHDLRHAHASWLLAGGADLQVVKERLGHRKISTTERYLHTLPNADETALDALDKIRAPQAAPQGDQPNAAELERELAEAQARIAELQTVITDQLIAQTTKSALRPA</sequence>
<dbReference type="PROSITE" id="PS51898">
    <property type="entry name" value="TYR_RECOMBINASE"/>
    <property type="match status" value="1"/>
</dbReference>
<evidence type="ECO:0000256" key="5">
    <source>
        <dbReference type="PROSITE-ProRule" id="PRU01248"/>
    </source>
</evidence>
<dbReference type="InterPro" id="IPR010998">
    <property type="entry name" value="Integrase_recombinase_N"/>
</dbReference>
<dbReference type="InterPro" id="IPR002104">
    <property type="entry name" value="Integrase_catalytic"/>
</dbReference>
<accession>A0A7W3LYG8</accession>
<dbReference type="GO" id="GO:0015074">
    <property type="term" value="P:DNA integration"/>
    <property type="evidence" value="ECO:0007669"/>
    <property type="project" value="UniProtKB-KW"/>
</dbReference>
<keyword evidence="2" id="KW-0229">DNA integration</keyword>
<keyword evidence="4" id="KW-0233">DNA recombination</keyword>
<dbReference type="AlphaFoldDB" id="A0A7W3LYG8"/>
<dbReference type="Pfam" id="PF00589">
    <property type="entry name" value="Phage_integrase"/>
    <property type="match status" value="1"/>
</dbReference>
<dbReference type="InterPro" id="IPR050090">
    <property type="entry name" value="Tyrosine_recombinase_XerCD"/>
</dbReference>
<keyword evidence="3 5" id="KW-0238">DNA-binding</keyword>
<organism evidence="8 9">
    <name type="scientific">Actinomadura namibiensis</name>
    <dbReference type="NCBI Taxonomy" id="182080"/>
    <lineage>
        <taxon>Bacteria</taxon>
        <taxon>Bacillati</taxon>
        <taxon>Actinomycetota</taxon>
        <taxon>Actinomycetes</taxon>
        <taxon>Streptosporangiales</taxon>
        <taxon>Thermomonosporaceae</taxon>
        <taxon>Actinomadura</taxon>
    </lineage>
</organism>
<keyword evidence="9" id="KW-1185">Reference proteome</keyword>
<dbReference type="Gene3D" id="1.10.443.10">
    <property type="entry name" value="Intergrase catalytic core"/>
    <property type="match status" value="1"/>
</dbReference>
<evidence type="ECO:0000259" key="6">
    <source>
        <dbReference type="PROSITE" id="PS51898"/>
    </source>
</evidence>
<evidence type="ECO:0000256" key="3">
    <source>
        <dbReference type="ARBA" id="ARBA00023125"/>
    </source>
</evidence>
<dbReference type="GO" id="GO:0006310">
    <property type="term" value="P:DNA recombination"/>
    <property type="evidence" value="ECO:0007669"/>
    <property type="project" value="UniProtKB-KW"/>
</dbReference>
<comment type="caution">
    <text evidence="8">The sequence shown here is derived from an EMBL/GenBank/DDBJ whole genome shotgun (WGS) entry which is preliminary data.</text>
</comment>
<comment type="similarity">
    <text evidence="1">Belongs to the 'phage' integrase family.</text>
</comment>
<evidence type="ECO:0000256" key="1">
    <source>
        <dbReference type="ARBA" id="ARBA00008857"/>
    </source>
</evidence>
<dbReference type="PANTHER" id="PTHR30349:SF64">
    <property type="entry name" value="PROPHAGE INTEGRASE INTD-RELATED"/>
    <property type="match status" value="1"/>
</dbReference>
<dbReference type="PANTHER" id="PTHR30349">
    <property type="entry name" value="PHAGE INTEGRASE-RELATED"/>
    <property type="match status" value="1"/>
</dbReference>
<proteinExistence type="inferred from homology"/>
<dbReference type="GO" id="GO:0003677">
    <property type="term" value="F:DNA binding"/>
    <property type="evidence" value="ECO:0007669"/>
    <property type="project" value="UniProtKB-UniRule"/>
</dbReference>
<dbReference type="InterPro" id="IPR044068">
    <property type="entry name" value="CB"/>
</dbReference>
<dbReference type="InterPro" id="IPR013762">
    <property type="entry name" value="Integrase-like_cat_sf"/>
</dbReference>
<dbReference type="Pfam" id="PF14659">
    <property type="entry name" value="Phage_int_SAM_3"/>
    <property type="match status" value="1"/>
</dbReference>
<dbReference type="InterPro" id="IPR004107">
    <property type="entry name" value="Integrase_SAM-like_N"/>
</dbReference>
<dbReference type="SUPFAM" id="SSF56349">
    <property type="entry name" value="DNA breaking-rejoining enzymes"/>
    <property type="match status" value="2"/>
</dbReference>
<evidence type="ECO:0000259" key="7">
    <source>
        <dbReference type="PROSITE" id="PS51900"/>
    </source>
</evidence>
<gene>
    <name evidence="8" type="ORF">HNR61_008284</name>
</gene>
<feature type="domain" description="Tyr recombinase" evidence="6">
    <location>
        <begin position="166"/>
        <end position="432"/>
    </location>
</feature>
<dbReference type="PROSITE" id="PS51900">
    <property type="entry name" value="CB"/>
    <property type="match status" value="1"/>
</dbReference>
<reference evidence="8 9" key="1">
    <citation type="submission" date="2020-08" db="EMBL/GenBank/DDBJ databases">
        <title>Genomic Encyclopedia of Type Strains, Phase IV (KMG-IV): sequencing the most valuable type-strain genomes for metagenomic binning, comparative biology and taxonomic classification.</title>
        <authorList>
            <person name="Goeker M."/>
        </authorList>
    </citation>
    <scope>NUCLEOTIDE SEQUENCE [LARGE SCALE GENOMIC DNA]</scope>
    <source>
        <strain evidence="8 9">DSM 44197</strain>
    </source>
</reference>
<evidence type="ECO:0000256" key="2">
    <source>
        <dbReference type="ARBA" id="ARBA00022908"/>
    </source>
</evidence>
<dbReference type="EMBL" id="JACJIA010000016">
    <property type="protein sequence ID" value="MBA8956601.1"/>
    <property type="molecule type" value="Genomic_DNA"/>
</dbReference>
<dbReference type="Proteomes" id="UP000572680">
    <property type="component" value="Unassembled WGS sequence"/>
</dbReference>